<dbReference type="SUPFAM" id="SSF143975">
    <property type="entry name" value="IlvD/EDD N-terminal domain-like"/>
    <property type="match status" value="1"/>
</dbReference>
<dbReference type="InterPro" id="IPR004404">
    <property type="entry name" value="DihydroxyA_deHydtase"/>
</dbReference>
<evidence type="ECO:0000256" key="12">
    <source>
        <dbReference type="ARBA" id="ARBA00029436"/>
    </source>
</evidence>
<dbReference type="FunFam" id="3.50.30.80:FF:000001">
    <property type="entry name" value="Dihydroxy-acid dehydratase"/>
    <property type="match status" value="1"/>
</dbReference>
<dbReference type="InterPro" id="IPR042096">
    <property type="entry name" value="Dihydro-acid_dehy_C"/>
</dbReference>
<keyword evidence="8" id="KW-0411">Iron-sulfur</keyword>
<evidence type="ECO:0000256" key="6">
    <source>
        <dbReference type="ARBA" id="ARBA00022842"/>
    </source>
</evidence>
<evidence type="ECO:0000256" key="15">
    <source>
        <dbReference type="ARBA" id="ARBA00034078"/>
    </source>
</evidence>
<evidence type="ECO:0000256" key="5">
    <source>
        <dbReference type="ARBA" id="ARBA00022723"/>
    </source>
</evidence>
<comment type="similarity">
    <text evidence="2">Belongs to the IlvD/Edd family.</text>
</comment>
<evidence type="ECO:0000256" key="11">
    <source>
        <dbReference type="ARBA" id="ARBA00029304"/>
    </source>
</evidence>
<evidence type="ECO:0000256" key="1">
    <source>
        <dbReference type="ARBA" id="ARBA00001946"/>
    </source>
</evidence>
<dbReference type="GO" id="GO:0008652">
    <property type="term" value="P:amino acid biosynthetic process"/>
    <property type="evidence" value="ECO:0007669"/>
    <property type="project" value="UniProtKB-KW"/>
</dbReference>
<keyword evidence="7" id="KW-0408">Iron</keyword>
<gene>
    <name evidence="19" type="ORF">R9X50_00589600</name>
</gene>
<dbReference type="GO" id="GO:0005739">
    <property type="term" value="C:mitochondrion"/>
    <property type="evidence" value="ECO:0007669"/>
    <property type="project" value="TreeGrafter"/>
</dbReference>
<dbReference type="Pfam" id="PF24877">
    <property type="entry name" value="ILV_EDD_C"/>
    <property type="match status" value="1"/>
</dbReference>
<evidence type="ECO:0000313" key="19">
    <source>
        <dbReference type="EMBL" id="WPH03022.1"/>
    </source>
</evidence>
<reference evidence="19 20" key="1">
    <citation type="submission" date="2023-11" db="EMBL/GenBank/DDBJ databases">
        <title>An acidophilic fungus is an integral part of prey digestion in a carnivorous sundew plant.</title>
        <authorList>
            <person name="Tsai I.J."/>
        </authorList>
    </citation>
    <scope>NUCLEOTIDE SEQUENCE [LARGE SCALE GENOMIC DNA]</scope>
    <source>
        <strain evidence="19">169a</strain>
    </source>
</reference>
<keyword evidence="9" id="KW-0456">Lyase</keyword>
<dbReference type="InterPro" id="IPR050165">
    <property type="entry name" value="DHAD_IlvD/Edd"/>
</dbReference>
<dbReference type="EC" id="4.2.1.9" evidence="14"/>
<dbReference type="InterPro" id="IPR037237">
    <property type="entry name" value="IlvD/EDD_N"/>
</dbReference>
<evidence type="ECO:0000256" key="2">
    <source>
        <dbReference type="ARBA" id="ARBA00006486"/>
    </source>
</evidence>
<dbReference type="GO" id="GO:0004160">
    <property type="term" value="F:dihydroxy-acid dehydratase activity"/>
    <property type="evidence" value="ECO:0007669"/>
    <property type="project" value="UniProtKB-EC"/>
</dbReference>
<dbReference type="PANTHER" id="PTHR21000">
    <property type="entry name" value="DIHYDROXY-ACID DEHYDRATASE DAD"/>
    <property type="match status" value="1"/>
</dbReference>
<dbReference type="InterPro" id="IPR000581">
    <property type="entry name" value="ILV_EDD_N"/>
</dbReference>
<comment type="catalytic activity">
    <reaction evidence="16">
        <text>(2R,3R)-2,3-dihydroxy-3-methylpentanoate = (S)-3-methyl-2-oxopentanoate + H2O</text>
        <dbReference type="Rhea" id="RHEA:27694"/>
        <dbReference type="ChEBI" id="CHEBI:15377"/>
        <dbReference type="ChEBI" id="CHEBI:35146"/>
        <dbReference type="ChEBI" id="CHEBI:49258"/>
        <dbReference type="EC" id="4.2.1.9"/>
    </reaction>
    <physiologicalReaction direction="left-to-right" evidence="16">
        <dbReference type="Rhea" id="RHEA:27695"/>
    </physiologicalReaction>
</comment>
<dbReference type="AlphaFoldDB" id="A0AAQ3M8N5"/>
<dbReference type="Pfam" id="PF00920">
    <property type="entry name" value="ILVD_EDD_N"/>
    <property type="match status" value="1"/>
</dbReference>
<dbReference type="GO" id="GO:0009082">
    <property type="term" value="P:branched-chain amino acid biosynthetic process"/>
    <property type="evidence" value="ECO:0007669"/>
    <property type="project" value="UniProtKB-KW"/>
</dbReference>
<comment type="pathway">
    <text evidence="13">Amino-acid biosynthesis; L-isoleucine biosynthesis; L-isoleucine from 2-oxobutanoate: step 3/4.</text>
</comment>
<sequence>MLSSRLSSSAARPMWCSRAQWRPIRAFSQSCLRQKAAPVDDDASYSGLNKVSRHITQPIAQGASQAMLFATGMTKEDLNKAQVGISSVWYTGNPCNMHLMDLNNKVREGVQSAGLMGMQFNTVGVSDGISMGTKGMRYSLQSRDLIADSIETVMGGQWYDANISIPGCDKNMPGVMIAMARVNRPSLMVYGGTIAAGCGAMPKNNKLDIVSAFQAYGQLLSGQINEEERVDIIENACPGGGACGGMYTANTMASVIEVMGMSLPGSSSNPAESKAKHLECLAAGAAIKNLLKEDIRPSDIMTRQAFENAMILVNITGGSTNAVLHLLAMAHSVGVKLTIDDFQAVSDRTPFLADLKPSGKYVMEDLYRIGGTPSLIKFLLKEGVLDGSGMTVTGKTLKENVENATDFPVDQDIIRPFSNPIKSTGHIQILRGSLAPGGSVGKITGKEGTVFTGKARCFDDEDDFIAALEANTFKQGEKAVVVIRYSGPKGGPGMPEMLKPSSAIMGYGLGNDVALLTDGRFSGGSHGFLIGHITPEAQEGGPIGLVRDGDTITIDAEKRVIDIIDSTPEELERRRAEFKAPPLKYTRGTLYKYAKNVADASSGCITDA</sequence>
<evidence type="ECO:0000256" key="14">
    <source>
        <dbReference type="ARBA" id="ARBA00029490"/>
    </source>
</evidence>
<evidence type="ECO:0000256" key="4">
    <source>
        <dbReference type="ARBA" id="ARBA00022714"/>
    </source>
</evidence>
<name>A0AAQ3M8N5_9PEZI</name>
<evidence type="ECO:0000313" key="20">
    <source>
        <dbReference type="Proteomes" id="UP001303373"/>
    </source>
</evidence>
<dbReference type="PROSITE" id="PS00886">
    <property type="entry name" value="ILVD_EDD_1"/>
    <property type="match status" value="1"/>
</dbReference>
<evidence type="ECO:0000256" key="13">
    <source>
        <dbReference type="ARBA" id="ARBA00029437"/>
    </source>
</evidence>
<organism evidence="19 20">
    <name type="scientific">Acrodontium crateriforme</name>
    <dbReference type="NCBI Taxonomy" id="150365"/>
    <lineage>
        <taxon>Eukaryota</taxon>
        <taxon>Fungi</taxon>
        <taxon>Dikarya</taxon>
        <taxon>Ascomycota</taxon>
        <taxon>Pezizomycotina</taxon>
        <taxon>Dothideomycetes</taxon>
        <taxon>Dothideomycetidae</taxon>
        <taxon>Mycosphaerellales</taxon>
        <taxon>Teratosphaeriaceae</taxon>
        <taxon>Acrodontium</taxon>
    </lineage>
</organism>
<evidence type="ECO:0000259" key="17">
    <source>
        <dbReference type="Pfam" id="PF00920"/>
    </source>
</evidence>
<dbReference type="NCBIfam" id="TIGR00110">
    <property type="entry name" value="ilvD"/>
    <property type="match status" value="1"/>
</dbReference>
<evidence type="ECO:0000256" key="3">
    <source>
        <dbReference type="ARBA" id="ARBA00022605"/>
    </source>
</evidence>
<dbReference type="SUPFAM" id="SSF52016">
    <property type="entry name" value="LeuD/IlvD-like"/>
    <property type="match status" value="1"/>
</dbReference>
<comment type="catalytic activity">
    <reaction evidence="11">
        <text>(2R)-2,3-dihydroxy-3-methylbutanoate = 3-methyl-2-oxobutanoate + H2O</text>
        <dbReference type="Rhea" id="RHEA:24809"/>
        <dbReference type="ChEBI" id="CHEBI:11851"/>
        <dbReference type="ChEBI" id="CHEBI:15377"/>
        <dbReference type="ChEBI" id="CHEBI:49072"/>
        <dbReference type="EC" id="4.2.1.9"/>
    </reaction>
    <physiologicalReaction direction="left-to-right" evidence="11">
        <dbReference type="Rhea" id="RHEA:24810"/>
    </physiologicalReaction>
</comment>
<dbReference type="Gene3D" id="3.50.30.80">
    <property type="entry name" value="IlvD/EDD C-terminal domain-like"/>
    <property type="match status" value="1"/>
</dbReference>
<keyword evidence="20" id="KW-1185">Reference proteome</keyword>
<keyword evidence="10" id="KW-0100">Branched-chain amino acid biosynthesis</keyword>
<proteinExistence type="inferred from homology"/>
<comment type="cofactor">
    <cofactor evidence="1">
        <name>Mg(2+)</name>
        <dbReference type="ChEBI" id="CHEBI:18420"/>
    </cofactor>
</comment>
<keyword evidence="4" id="KW-0001">2Fe-2S</keyword>
<protein>
    <recommendedName>
        <fullName evidence="14">dihydroxy-acid dehydratase</fullName>
        <ecNumber evidence="14">4.2.1.9</ecNumber>
    </recommendedName>
</protein>
<dbReference type="PROSITE" id="PS00887">
    <property type="entry name" value="ILVD_EDD_2"/>
    <property type="match status" value="1"/>
</dbReference>
<evidence type="ECO:0000256" key="16">
    <source>
        <dbReference type="ARBA" id="ARBA00052865"/>
    </source>
</evidence>
<evidence type="ECO:0000259" key="18">
    <source>
        <dbReference type="Pfam" id="PF24877"/>
    </source>
</evidence>
<dbReference type="InterPro" id="IPR020558">
    <property type="entry name" value="DiOHA_6PGluconate_deHydtase_CS"/>
</dbReference>
<evidence type="ECO:0000256" key="9">
    <source>
        <dbReference type="ARBA" id="ARBA00023239"/>
    </source>
</evidence>
<keyword evidence="6" id="KW-0460">Magnesium</keyword>
<dbReference type="NCBIfam" id="NF002068">
    <property type="entry name" value="PRK00911.1"/>
    <property type="match status" value="1"/>
</dbReference>
<dbReference type="InterPro" id="IPR056740">
    <property type="entry name" value="ILV_EDD_C"/>
</dbReference>
<dbReference type="EMBL" id="CP138588">
    <property type="protein sequence ID" value="WPH03022.1"/>
    <property type="molecule type" value="Genomic_DNA"/>
</dbReference>
<dbReference type="PANTHER" id="PTHR21000:SF5">
    <property type="entry name" value="DIHYDROXY-ACID DEHYDRATASE, MITOCHONDRIAL"/>
    <property type="match status" value="1"/>
</dbReference>
<comment type="cofactor">
    <cofactor evidence="15">
        <name>[2Fe-2S] cluster</name>
        <dbReference type="ChEBI" id="CHEBI:190135"/>
    </cofactor>
</comment>
<accession>A0AAQ3M8N5</accession>
<evidence type="ECO:0000256" key="8">
    <source>
        <dbReference type="ARBA" id="ARBA00023014"/>
    </source>
</evidence>
<feature type="domain" description="Dihydroxy-acid/6-phosphogluconate dehydratase N-terminal" evidence="17">
    <location>
        <begin position="80"/>
        <end position="400"/>
    </location>
</feature>
<dbReference type="Proteomes" id="UP001303373">
    <property type="component" value="Chromosome 9"/>
</dbReference>
<dbReference type="HAMAP" id="MF_00012">
    <property type="entry name" value="IlvD"/>
    <property type="match status" value="1"/>
</dbReference>
<evidence type="ECO:0000256" key="7">
    <source>
        <dbReference type="ARBA" id="ARBA00023004"/>
    </source>
</evidence>
<keyword evidence="5" id="KW-0479">Metal-binding</keyword>
<evidence type="ECO:0000256" key="10">
    <source>
        <dbReference type="ARBA" id="ARBA00023304"/>
    </source>
</evidence>
<keyword evidence="3" id="KW-0028">Amino-acid biosynthesis</keyword>
<comment type="pathway">
    <text evidence="12">Amino-acid biosynthesis; L-valine biosynthesis; L-valine from pyruvate: step 3/4.</text>
</comment>
<dbReference type="GO" id="GO:0051537">
    <property type="term" value="F:2 iron, 2 sulfur cluster binding"/>
    <property type="evidence" value="ECO:0007669"/>
    <property type="project" value="UniProtKB-KW"/>
</dbReference>
<feature type="domain" description="Dihydroxy-acid/6-phosphogluconate dehydratase C-terminal" evidence="18">
    <location>
        <begin position="412"/>
        <end position="604"/>
    </location>
</feature>
<dbReference type="GO" id="GO:0046872">
    <property type="term" value="F:metal ion binding"/>
    <property type="evidence" value="ECO:0007669"/>
    <property type="project" value="UniProtKB-KW"/>
</dbReference>